<organism evidence="1">
    <name type="scientific">Streptococcus sp. KHUD_010</name>
    <dbReference type="NCBI Taxonomy" id="3157339"/>
    <lineage>
        <taxon>Bacteria</taxon>
        <taxon>Bacillati</taxon>
        <taxon>Bacillota</taxon>
        <taxon>Bacilli</taxon>
        <taxon>Lactobacillales</taxon>
        <taxon>Streptococcaceae</taxon>
        <taxon>Streptococcus</taxon>
    </lineage>
</organism>
<evidence type="ECO:0000313" key="1">
    <source>
        <dbReference type="EMBL" id="XBS57855.1"/>
    </source>
</evidence>
<proteinExistence type="predicted"/>
<dbReference type="AlphaFoldDB" id="A0AAU7PZZ2"/>
<sequence>MTRKNYFELIQDMEFNADKEFEIISKLISEKRSPSSITLSLISLQNVFNVNFILYLKYRKIQFTSYDEVNKYFKNNMNGTERLFSYIEFIIDLYSFLKKNTGKMNNSDRYNYYLISNSFREIEDRINYSLDKTNHELIELDSGNRIIVEKNVYASEVYQIVSETNIQEAMKVLEYNHFTNKGNTKRKEEILFSLAKYLEPLEKELNASEELKEVMKVNNKKIIAVDKLFEMYNKLDVRHPERQYNDGCSDEELEQWYDDIYTSTLFVILSLDEARILSRFNKLKLSN</sequence>
<protein>
    <submittedName>
        <fullName evidence="1">Uncharacterized protein</fullName>
    </submittedName>
</protein>
<reference evidence="1" key="1">
    <citation type="submission" date="2024-06" db="EMBL/GenBank/DDBJ databases">
        <title>Complete genome sequence of Streptococcus sp. KHUD_010.</title>
        <authorList>
            <person name="Lee J.-H."/>
            <person name="Moon J.-H."/>
        </authorList>
    </citation>
    <scope>NUCLEOTIDE SEQUENCE</scope>
    <source>
        <strain evidence="1">KHUD_010</strain>
    </source>
</reference>
<gene>
    <name evidence="1" type="ORF">ABKA15_04090</name>
</gene>
<dbReference type="RefSeq" id="WP_350015392.1">
    <property type="nucleotide sequence ID" value="NZ_CP157941.1"/>
</dbReference>
<accession>A0AAU7PZZ2</accession>
<dbReference type="EMBL" id="CP157941">
    <property type="protein sequence ID" value="XBS57855.1"/>
    <property type="molecule type" value="Genomic_DNA"/>
</dbReference>
<name>A0AAU7PZZ2_9STRE</name>